<dbReference type="CDD" id="cd16332">
    <property type="entry name" value="Prp-like"/>
    <property type="match status" value="1"/>
</dbReference>
<keyword evidence="2" id="KW-0645">Protease</keyword>
<gene>
    <name evidence="7" type="ORF">SAMN02745174_00027</name>
</gene>
<dbReference type="Gene3D" id="3.30.70.1490">
    <property type="entry name" value="Cysteine protease Prp"/>
    <property type="match status" value="1"/>
</dbReference>
<dbReference type="RefSeq" id="WP_078692587.1">
    <property type="nucleotide sequence ID" value="NZ_FUWX01000004.1"/>
</dbReference>
<evidence type="ECO:0000313" key="8">
    <source>
        <dbReference type="Proteomes" id="UP000191153"/>
    </source>
</evidence>
<evidence type="ECO:0000313" key="7">
    <source>
        <dbReference type="EMBL" id="SJZ32914.1"/>
    </source>
</evidence>
<dbReference type="InterPro" id="IPR036764">
    <property type="entry name" value="Peptidase_Prp_sf"/>
</dbReference>
<organism evidence="7 8">
    <name type="scientific">Cetobacterium ceti</name>
    <dbReference type="NCBI Taxonomy" id="180163"/>
    <lineage>
        <taxon>Bacteria</taxon>
        <taxon>Fusobacteriati</taxon>
        <taxon>Fusobacteriota</taxon>
        <taxon>Fusobacteriia</taxon>
        <taxon>Fusobacteriales</taxon>
        <taxon>Fusobacteriaceae</taxon>
        <taxon>Cetobacterium</taxon>
    </lineage>
</organism>
<dbReference type="EMBL" id="FUWX01000004">
    <property type="protein sequence ID" value="SJZ32914.1"/>
    <property type="molecule type" value="Genomic_DNA"/>
</dbReference>
<dbReference type="GO" id="GO:0008234">
    <property type="term" value="F:cysteine-type peptidase activity"/>
    <property type="evidence" value="ECO:0007669"/>
    <property type="project" value="UniProtKB-KW"/>
</dbReference>
<keyword evidence="4" id="KW-0788">Thiol protease</keyword>
<dbReference type="SUPFAM" id="SSF118010">
    <property type="entry name" value="TM1457-like"/>
    <property type="match status" value="1"/>
</dbReference>
<keyword evidence="8" id="KW-1185">Reference proteome</keyword>
<dbReference type="InterPro" id="IPR007422">
    <property type="entry name" value="Peptidase_Prp"/>
</dbReference>
<evidence type="ECO:0000256" key="3">
    <source>
        <dbReference type="ARBA" id="ARBA00022801"/>
    </source>
</evidence>
<keyword evidence="3" id="KW-0378">Hydrolase</keyword>
<dbReference type="Pfam" id="PF04327">
    <property type="entry name" value="Peptidase_Prp"/>
    <property type="match status" value="1"/>
</dbReference>
<dbReference type="PANTHER" id="PTHR39178">
    <property type="entry name" value="HYPOTHETICAL RIBOSOME-ASSOCIATED PROTEIN"/>
    <property type="match status" value="1"/>
</dbReference>
<evidence type="ECO:0000256" key="5">
    <source>
        <dbReference type="ARBA" id="ARBA00044503"/>
    </source>
</evidence>
<accession>A0A1T4JS22</accession>
<dbReference type="PANTHER" id="PTHR39178:SF1">
    <property type="entry name" value="RIBOSOMAL-PROCESSING CYSTEINE PROTEASE PRP"/>
    <property type="match status" value="1"/>
</dbReference>
<evidence type="ECO:0000256" key="1">
    <source>
        <dbReference type="ARBA" id="ARBA00022517"/>
    </source>
</evidence>
<dbReference type="Proteomes" id="UP000191153">
    <property type="component" value="Unassembled WGS sequence"/>
</dbReference>
<evidence type="ECO:0000256" key="6">
    <source>
        <dbReference type="ARBA" id="ARBA00044538"/>
    </source>
</evidence>
<reference evidence="7 8" key="1">
    <citation type="submission" date="2017-02" db="EMBL/GenBank/DDBJ databases">
        <authorList>
            <person name="Peterson S.W."/>
        </authorList>
    </citation>
    <scope>NUCLEOTIDE SEQUENCE [LARGE SCALE GENOMIC DNA]</scope>
    <source>
        <strain evidence="7 8">ATCC 700028</strain>
    </source>
</reference>
<sequence length="111" mass="12665">MTKIEVFKKNGRIVRYKATGHAEYADLGEDIVCAALSTTLQFPLAGMQEVLEITPKFEIDSDGYLEVDLRGMDFSFKEREVNTLLESMLVMLKELSKGYPKNLKLVEKEEK</sequence>
<proteinExistence type="inferred from homology"/>
<dbReference type="GO" id="GO:0042254">
    <property type="term" value="P:ribosome biogenesis"/>
    <property type="evidence" value="ECO:0007669"/>
    <property type="project" value="UniProtKB-KW"/>
</dbReference>
<evidence type="ECO:0000256" key="2">
    <source>
        <dbReference type="ARBA" id="ARBA00022670"/>
    </source>
</evidence>
<evidence type="ECO:0000256" key="4">
    <source>
        <dbReference type="ARBA" id="ARBA00022807"/>
    </source>
</evidence>
<keyword evidence="1" id="KW-0690">Ribosome biogenesis</keyword>
<name>A0A1T4JS22_9FUSO</name>
<comment type="similarity">
    <text evidence="5">Belongs to the Prp family.</text>
</comment>
<dbReference type="GO" id="GO:0006508">
    <property type="term" value="P:proteolysis"/>
    <property type="evidence" value="ECO:0007669"/>
    <property type="project" value="UniProtKB-KW"/>
</dbReference>
<dbReference type="OrthoDB" id="48998at2"/>
<dbReference type="AlphaFoldDB" id="A0A1T4JS22"/>
<dbReference type="STRING" id="180163.SAMN02745174_00027"/>
<protein>
    <recommendedName>
        <fullName evidence="6">Ribosomal processing cysteine protease Prp</fullName>
    </recommendedName>
</protein>